<accession>A0A7Z2VYL2</accession>
<dbReference type="Gene3D" id="2.60.120.380">
    <property type="match status" value="1"/>
</dbReference>
<organism evidence="3 4">
    <name type="scientific">Massilia forsythiae</name>
    <dbReference type="NCBI Taxonomy" id="2728020"/>
    <lineage>
        <taxon>Bacteria</taxon>
        <taxon>Pseudomonadati</taxon>
        <taxon>Pseudomonadota</taxon>
        <taxon>Betaproteobacteria</taxon>
        <taxon>Burkholderiales</taxon>
        <taxon>Oxalobacteraceae</taxon>
        <taxon>Telluria group</taxon>
        <taxon>Massilia</taxon>
    </lineage>
</organism>
<feature type="domain" description="DUF2135" evidence="2">
    <location>
        <begin position="202"/>
        <end position="248"/>
    </location>
</feature>
<dbReference type="PIRSF" id="PIRSF012281">
    <property type="entry name" value="UCP012281"/>
    <property type="match status" value="1"/>
</dbReference>
<feature type="chain" id="PRO_5031405055" evidence="1">
    <location>
        <begin position="31"/>
        <end position="263"/>
    </location>
</feature>
<evidence type="ECO:0000256" key="1">
    <source>
        <dbReference type="SAM" id="SignalP"/>
    </source>
</evidence>
<dbReference type="InterPro" id="IPR019220">
    <property type="entry name" value="DUF2135"/>
</dbReference>
<evidence type="ECO:0000313" key="4">
    <source>
        <dbReference type="Proteomes" id="UP000502415"/>
    </source>
</evidence>
<dbReference type="Pfam" id="PF09906">
    <property type="entry name" value="DUF2135"/>
    <property type="match status" value="1"/>
</dbReference>
<evidence type="ECO:0000313" key="3">
    <source>
        <dbReference type="EMBL" id="QJE01816.1"/>
    </source>
</evidence>
<evidence type="ECO:0000259" key="2">
    <source>
        <dbReference type="Pfam" id="PF09906"/>
    </source>
</evidence>
<dbReference type="Proteomes" id="UP000502415">
    <property type="component" value="Chromosome"/>
</dbReference>
<name>A0A7Z2VYL2_9BURK</name>
<gene>
    <name evidence="3" type="ORF">HH212_18765</name>
</gene>
<sequence>MKRLIDKLRRHALCGIACLLAAGAHAPAHAQVRIDAPAGGWRNSAGAAEQYTQGVNYPASSVNLQPGQSETAQIRGRIAGAPKDKPATLVVNGTAMPLQVNEDGSFARPYGFGSGANGVEVRAPDGKNRARAQFYDVYQGKTQARLRVVLSWDTPGTDLDLHVVSPDGGHAWYGNRVMPNGGALDVDVTTGYGPEIFSSAAPARGLYHVYVNYFGSGQDTSALTVAQVAIITNENTPREKRQVFQVPMRAAGELTLVKSFVFP</sequence>
<dbReference type="EMBL" id="CP051685">
    <property type="protein sequence ID" value="QJE01816.1"/>
    <property type="molecule type" value="Genomic_DNA"/>
</dbReference>
<reference evidence="3 4" key="1">
    <citation type="submission" date="2020-04" db="EMBL/GenBank/DDBJ databases">
        <title>Genome sequencing of novel species.</title>
        <authorList>
            <person name="Heo J."/>
            <person name="Kim S.-J."/>
            <person name="Kim J.-S."/>
            <person name="Hong S.-B."/>
            <person name="Kwon S.-W."/>
        </authorList>
    </citation>
    <scope>NUCLEOTIDE SEQUENCE [LARGE SCALE GENOMIC DNA]</scope>
    <source>
        <strain evidence="3 4">GN2-R2</strain>
    </source>
</reference>
<feature type="signal peptide" evidence="1">
    <location>
        <begin position="1"/>
        <end position="30"/>
    </location>
</feature>
<dbReference type="KEGG" id="mfy:HH212_18765"/>
<dbReference type="AlphaFoldDB" id="A0A7Z2VYL2"/>
<dbReference type="RefSeq" id="WP_170203891.1">
    <property type="nucleotide sequence ID" value="NZ_CP051685.1"/>
</dbReference>
<keyword evidence="1" id="KW-0732">Signal</keyword>
<proteinExistence type="predicted"/>
<protein>
    <submittedName>
        <fullName evidence="3">DUF2135 domain-containing protein</fullName>
    </submittedName>
</protein>
<dbReference type="InterPro" id="IPR012039">
    <property type="entry name" value="UCP012281"/>
</dbReference>
<keyword evidence="4" id="KW-1185">Reference proteome</keyword>